<keyword evidence="1" id="KW-0812">Transmembrane</keyword>
<organism evidence="2 3">
    <name type="scientific">Candidatus Caccopulliclostridium gallistercoris</name>
    <dbReference type="NCBI Taxonomy" id="2840719"/>
    <lineage>
        <taxon>Bacteria</taxon>
        <taxon>Bacillati</taxon>
        <taxon>Bacillota</taxon>
        <taxon>Clostridia</taxon>
        <taxon>Candidatus Caccopulliclostridium</taxon>
    </lineage>
</organism>
<feature type="transmembrane region" description="Helical" evidence="1">
    <location>
        <begin position="100"/>
        <end position="124"/>
    </location>
</feature>
<feature type="transmembrane region" description="Helical" evidence="1">
    <location>
        <begin position="30"/>
        <end position="48"/>
    </location>
</feature>
<dbReference type="Proteomes" id="UP000886861">
    <property type="component" value="Unassembled WGS sequence"/>
</dbReference>
<reference evidence="2" key="2">
    <citation type="journal article" date="2021" name="PeerJ">
        <title>Extensive microbial diversity within the chicken gut microbiome revealed by metagenomics and culture.</title>
        <authorList>
            <person name="Gilroy R."/>
            <person name="Ravi A."/>
            <person name="Getino M."/>
            <person name="Pursley I."/>
            <person name="Horton D.L."/>
            <person name="Alikhan N.F."/>
            <person name="Baker D."/>
            <person name="Gharbi K."/>
            <person name="Hall N."/>
            <person name="Watson M."/>
            <person name="Adriaenssens E.M."/>
            <person name="Foster-Nyarko E."/>
            <person name="Jarju S."/>
            <person name="Secka A."/>
            <person name="Antonio M."/>
            <person name="Oren A."/>
            <person name="Chaudhuri R.R."/>
            <person name="La Ragione R."/>
            <person name="Hildebrand F."/>
            <person name="Pallen M.J."/>
        </authorList>
    </citation>
    <scope>NUCLEOTIDE SEQUENCE</scope>
    <source>
        <strain evidence="2">CHK186-9395</strain>
    </source>
</reference>
<dbReference type="EMBL" id="DVOJ01000014">
    <property type="protein sequence ID" value="HIV01694.1"/>
    <property type="molecule type" value="Genomic_DNA"/>
</dbReference>
<evidence type="ECO:0000313" key="2">
    <source>
        <dbReference type="EMBL" id="HIV01694.1"/>
    </source>
</evidence>
<dbReference type="Pfam" id="PF06686">
    <property type="entry name" value="SpoIIIAC"/>
    <property type="match status" value="2"/>
</dbReference>
<gene>
    <name evidence="2" type="primary">spoIIIAD</name>
    <name evidence="2" type="ORF">IAA62_03995</name>
</gene>
<accession>A0A9D1NEL0</accession>
<dbReference type="AlphaFoldDB" id="A0A9D1NEL0"/>
<feature type="transmembrane region" description="Helical" evidence="1">
    <location>
        <begin position="68"/>
        <end position="88"/>
    </location>
</feature>
<sequence>MDLFKILGIGLITCIAGLIVRQVKPDVASIIMIAGGVVILLMVVDYVAQIFDVFKVIVDKTGLSSNLFSIVLKIVGVGYLTEFAANICADTGSSSLADKILLAGKIIILFMSMPIITNIVEIVVGLL</sequence>
<comment type="caution">
    <text evidence="2">The sequence shown here is derived from an EMBL/GenBank/DDBJ whole genome shotgun (WGS) entry which is preliminary data.</text>
</comment>
<keyword evidence="1" id="KW-1133">Transmembrane helix</keyword>
<dbReference type="NCBIfam" id="TIGR02849">
    <property type="entry name" value="spore_III_AD"/>
    <property type="match status" value="1"/>
</dbReference>
<feature type="transmembrane region" description="Helical" evidence="1">
    <location>
        <begin position="6"/>
        <end position="23"/>
    </location>
</feature>
<name>A0A9D1NEL0_9FIRM</name>
<dbReference type="InterPro" id="IPR025664">
    <property type="entry name" value="Spore_III_AC/AD"/>
</dbReference>
<dbReference type="InterPro" id="IPR014211">
    <property type="entry name" value="Spore_III_AD"/>
</dbReference>
<protein>
    <submittedName>
        <fullName evidence="2">Stage III sporulation protein AD</fullName>
    </submittedName>
</protein>
<evidence type="ECO:0000256" key="1">
    <source>
        <dbReference type="SAM" id="Phobius"/>
    </source>
</evidence>
<evidence type="ECO:0000313" key="3">
    <source>
        <dbReference type="Proteomes" id="UP000886861"/>
    </source>
</evidence>
<reference evidence="2" key="1">
    <citation type="submission" date="2020-10" db="EMBL/GenBank/DDBJ databases">
        <authorList>
            <person name="Gilroy R."/>
        </authorList>
    </citation>
    <scope>NUCLEOTIDE SEQUENCE</scope>
    <source>
        <strain evidence="2">CHK186-9395</strain>
    </source>
</reference>
<proteinExistence type="predicted"/>
<keyword evidence="1" id="KW-0472">Membrane</keyword>